<dbReference type="Proteomes" id="UP000017048">
    <property type="component" value="Unassembled WGS sequence"/>
</dbReference>
<dbReference type="eggNOG" id="COG1397">
    <property type="taxonomic scope" value="Bacteria"/>
</dbReference>
<dbReference type="EMBL" id="BAFO02000020">
    <property type="protein sequence ID" value="GAD83548.1"/>
    <property type="molecule type" value="Genomic_DNA"/>
</dbReference>
<feature type="transmembrane region" description="Helical" evidence="2">
    <location>
        <begin position="12"/>
        <end position="32"/>
    </location>
</feature>
<evidence type="ECO:0000256" key="1">
    <source>
        <dbReference type="SAM" id="MobiDB-lite"/>
    </source>
</evidence>
<reference evidence="3 4" key="1">
    <citation type="journal article" date="2014" name="BMC Genomics">
        <title>Genome based analysis of type-I polyketide synthase and nonribosomal peptide synthetase gene clusters in seven strains of five representative Nocardia species.</title>
        <authorList>
            <person name="Komaki H."/>
            <person name="Ichikawa N."/>
            <person name="Hosoyama A."/>
            <person name="Takahashi-Nakaguchi A."/>
            <person name="Matsuzawa T."/>
            <person name="Suzuki K."/>
            <person name="Fujita N."/>
            <person name="Gonoi T."/>
        </authorList>
    </citation>
    <scope>NUCLEOTIDE SEQUENCE [LARGE SCALE GENOMIC DNA]</scope>
    <source>
        <strain evidence="3 4">NBRC 15531</strain>
    </source>
</reference>
<keyword evidence="2" id="KW-1133">Transmembrane helix</keyword>
<accession>U5EAN9</accession>
<keyword evidence="2" id="KW-0812">Transmembrane</keyword>
<dbReference type="RefSeq" id="WP_022566132.1">
    <property type="nucleotide sequence ID" value="NZ_BAFO02000020.1"/>
</dbReference>
<protein>
    <recommendedName>
        <fullName evidence="5">Linalool dehydratase/isomerase domain-containing protein</fullName>
    </recommendedName>
</protein>
<feature type="region of interest" description="Disordered" evidence="1">
    <location>
        <begin position="411"/>
        <end position="430"/>
    </location>
</feature>
<keyword evidence="4" id="KW-1185">Reference proteome</keyword>
<organism evidence="3 4">
    <name type="scientific">Nocardia asteroides NBRC 15531</name>
    <dbReference type="NCBI Taxonomy" id="1110697"/>
    <lineage>
        <taxon>Bacteria</taxon>
        <taxon>Bacillati</taxon>
        <taxon>Actinomycetota</taxon>
        <taxon>Actinomycetes</taxon>
        <taxon>Mycobacteriales</taxon>
        <taxon>Nocardiaceae</taxon>
        <taxon>Nocardia</taxon>
    </lineage>
</organism>
<sequence length="430" mass="46190">MGRFRGGGRWALRIVGIAVTLACVLATSRFLWPQPGVDAQPGSTERQLSFLRSALDDGADIAAQGQFPEGHFFLNALYGIAWVQAAHGDPRLRASALRESRWALDRLESETGRAVFSPALRPAYGIFWAGWSNWLRGAILTLDATDSAEVRRFSELSAEIALAFEASPTPFLQAYRGQAWPVDSTVAVASLRLHDRVLGARFGAVTDRWLTAVRAHLDPATGLLPHEVTPDGTQLDGARATSQAVIQRFLPEIDTAFAAEQYGHYRERFLAYPGGFGPALREFPHGTDGVGDVDSGPLVAGISLSATVVGLGAARVHGDRELAAALGAEGELLGMPVNLPGSKRYAFGAVPIGDAFVVWSSTARLLVGEPGVADGGVRWWWRLPWLLVLGLIAVGPWIGRLAAVLRRDRVAPTGSGDRPEDAGPQRLTKR</sequence>
<name>U5EAN9_NOCAS</name>
<dbReference type="GeneID" id="91513881"/>
<proteinExistence type="predicted"/>
<dbReference type="AlphaFoldDB" id="U5EAN9"/>
<comment type="caution">
    <text evidence="3">The sequence shown here is derived from an EMBL/GenBank/DDBJ whole genome shotgun (WGS) entry which is preliminary data.</text>
</comment>
<keyword evidence="2" id="KW-0472">Membrane</keyword>
<evidence type="ECO:0000313" key="4">
    <source>
        <dbReference type="Proteomes" id="UP000017048"/>
    </source>
</evidence>
<gene>
    <name evidence="3" type="ORF">NCAST_20_01160</name>
</gene>
<dbReference type="OrthoDB" id="871494at2"/>
<evidence type="ECO:0000313" key="3">
    <source>
        <dbReference type="EMBL" id="GAD83548.1"/>
    </source>
</evidence>
<evidence type="ECO:0000256" key="2">
    <source>
        <dbReference type="SAM" id="Phobius"/>
    </source>
</evidence>
<evidence type="ECO:0008006" key="5">
    <source>
        <dbReference type="Google" id="ProtNLM"/>
    </source>
</evidence>
<feature type="transmembrane region" description="Helical" evidence="2">
    <location>
        <begin position="379"/>
        <end position="399"/>
    </location>
</feature>